<feature type="compositionally biased region" description="Basic residues" evidence="1">
    <location>
        <begin position="275"/>
        <end position="285"/>
    </location>
</feature>
<organism evidence="2">
    <name type="scientific">Fagus sylvatica</name>
    <name type="common">Beechnut</name>
    <dbReference type="NCBI Taxonomy" id="28930"/>
    <lineage>
        <taxon>Eukaryota</taxon>
        <taxon>Viridiplantae</taxon>
        <taxon>Streptophyta</taxon>
        <taxon>Embryophyta</taxon>
        <taxon>Tracheophyta</taxon>
        <taxon>Spermatophyta</taxon>
        <taxon>Magnoliopsida</taxon>
        <taxon>eudicotyledons</taxon>
        <taxon>Gunneridae</taxon>
        <taxon>Pentapetalae</taxon>
        <taxon>rosids</taxon>
        <taxon>fabids</taxon>
        <taxon>Fagales</taxon>
        <taxon>Fagaceae</taxon>
        <taxon>Fagus</taxon>
    </lineage>
</organism>
<feature type="region of interest" description="Disordered" evidence="1">
    <location>
        <begin position="394"/>
        <end position="442"/>
    </location>
</feature>
<feature type="compositionally biased region" description="Acidic residues" evidence="1">
    <location>
        <begin position="425"/>
        <end position="442"/>
    </location>
</feature>
<reference evidence="2" key="1">
    <citation type="submission" date="2018-02" db="EMBL/GenBank/DDBJ databases">
        <authorList>
            <person name="Cohen D.B."/>
            <person name="Kent A.D."/>
        </authorList>
    </citation>
    <scope>NUCLEOTIDE SEQUENCE</scope>
</reference>
<dbReference type="EMBL" id="OIVN01006203">
    <property type="protein sequence ID" value="SPD27685.1"/>
    <property type="molecule type" value="Genomic_DNA"/>
</dbReference>
<evidence type="ECO:0000256" key="1">
    <source>
        <dbReference type="SAM" id="MobiDB-lite"/>
    </source>
</evidence>
<gene>
    <name evidence="2" type="ORF">FSB_LOCUS55567</name>
</gene>
<accession>A0A2N9ITH8</accession>
<feature type="region of interest" description="Disordered" evidence="1">
    <location>
        <begin position="230"/>
        <end position="310"/>
    </location>
</feature>
<proteinExistence type="predicted"/>
<name>A0A2N9ITH8_FAGSY</name>
<protein>
    <submittedName>
        <fullName evidence="2">Uncharacterized protein</fullName>
    </submittedName>
</protein>
<evidence type="ECO:0000313" key="2">
    <source>
        <dbReference type="EMBL" id="SPD27685.1"/>
    </source>
</evidence>
<feature type="compositionally biased region" description="Basic and acidic residues" evidence="1">
    <location>
        <begin position="394"/>
        <end position="417"/>
    </location>
</feature>
<feature type="compositionally biased region" description="Low complexity" evidence="1">
    <location>
        <begin position="265"/>
        <end position="274"/>
    </location>
</feature>
<dbReference type="AlphaFoldDB" id="A0A2N9ITH8"/>
<sequence length="442" mass="49779">MGTAVLMEKLSLNLTIHDITYVYRLQATSRKQYTLVARNSDRKLVTRLQDSRKGRDEDYLVITRNWQNPIISCPLIPGEPDKDFTTKNVKFVERKTVEHLLRRPCFIDSGRCPRSVPILLGYEPSYKSFQKRPTVKDSRQAEVTVSRPGRDQEDIIEAVPVTVRREAQIPQLVTPLTNPNFVPSVQTSEVRLPVIRFPSVFDPTPNTSEDMPTQKRSINLGSVLGSLAPQTSETSTLPLAPGFSEGESVMKRRKRGQEGAEEAGEQQALASTKPSKTKSPFKKGKSKNDRALQKAIGHVSHKRKHQKDSPVPWSCEFYVDSRPMDEEDSVWKSKDIQGRQIADTVGRALLLPKDMRAWQGNSSTQMVENLKRDSVLHQPFKLGTPENLEGVAEGLKDSEAIEDPKDPEAAEDLRDQEQIQTEEVQNVEEDVSDKEDDVNIVG</sequence>